<comment type="caution">
    <text evidence="3">The sequence shown here is derived from an EMBL/GenBank/DDBJ whole genome shotgun (WGS) entry which is preliminary data.</text>
</comment>
<dbReference type="Pfam" id="PF07859">
    <property type="entry name" value="Abhydrolase_3"/>
    <property type="match status" value="1"/>
</dbReference>
<dbReference type="SUPFAM" id="SSF53474">
    <property type="entry name" value="alpha/beta-Hydrolases"/>
    <property type="match status" value="1"/>
</dbReference>
<dbReference type="GO" id="GO:0019433">
    <property type="term" value="P:triglyceride catabolic process"/>
    <property type="evidence" value="ECO:0007669"/>
    <property type="project" value="TreeGrafter"/>
</dbReference>
<dbReference type="EMBL" id="JBGBPQ010000003">
    <property type="protein sequence ID" value="KAL1526900.1"/>
    <property type="molecule type" value="Genomic_DNA"/>
</dbReference>
<reference evidence="3 4" key="1">
    <citation type="journal article" date="2024" name="Science">
        <title>Giant polyketide synthase enzymes in the biosynthesis of giant marine polyether toxins.</title>
        <authorList>
            <person name="Fallon T.R."/>
            <person name="Shende V.V."/>
            <person name="Wierzbicki I.H."/>
            <person name="Pendleton A.L."/>
            <person name="Watervoot N.F."/>
            <person name="Auber R.P."/>
            <person name="Gonzalez D.J."/>
            <person name="Wisecaver J.H."/>
            <person name="Moore B.S."/>
        </authorList>
    </citation>
    <scope>NUCLEOTIDE SEQUENCE [LARGE SCALE GENOMIC DNA]</scope>
    <source>
        <strain evidence="3 4">12B1</strain>
    </source>
</reference>
<name>A0AB34K1X9_PRYPA</name>
<evidence type="ECO:0000313" key="3">
    <source>
        <dbReference type="EMBL" id="KAL1526900.1"/>
    </source>
</evidence>
<dbReference type="InterPro" id="IPR013094">
    <property type="entry name" value="AB_hydrolase_3"/>
</dbReference>
<dbReference type="Gene3D" id="3.40.50.1820">
    <property type="entry name" value="alpha/beta hydrolase"/>
    <property type="match status" value="1"/>
</dbReference>
<dbReference type="AlphaFoldDB" id="A0AB34K1X9"/>
<organism evidence="3 4">
    <name type="scientific">Prymnesium parvum</name>
    <name type="common">Toxic golden alga</name>
    <dbReference type="NCBI Taxonomy" id="97485"/>
    <lineage>
        <taxon>Eukaryota</taxon>
        <taxon>Haptista</taxon>
        <taxon>Haptophyta</taxon>
        <taxon>Prymnesiophyceae</taxon>
        <taxon>Prymnesiales</taxon>
        <taxon>Prymnesiaceae</taxon>
        <taxon>Prymnesium</taxon>
    </lineage>
</organism>
<protein>
    <recommendedName>
        <fullName evidence="2">Alpha/beta hydrolase fold-3 domain-containing protein</fullName>
    </recommendedName>
</protein>
<dbReference type="InterPro" id="IPR029058">
    <property type="entry name" value="AB_hydrolase_fold"/>
</dbReference>
<evidence type="ECO:0000256" key="1">
    <source>
        <dbReference type="SAM" id="MobiDB-lite"/>
    </source>
</evidence>
<dbReference type="GO" id="GO:0004806">
    <property type="term" value="F:triacylglycerol lipase activity"/>
    <property type="evidence" value="ECO:0007669"/>
    <property type="project" value="TreeGrafter"/>
</dbReference>
<gene>
    <name evidence="3" type="ORF">AB1Y20_015591</name>
</gene>
<dbReference type="GO" id="GO:0005829">
    <property type="term" value="C:cytosol"/>
    <property type="evidence" value="ECO:0007669"/>
    <property type="project" value="TreeGrafter"/>
</dbReference>
<accession>A0AB34K1X9</accession>
<dbReference type="Proteomes" id="UP001515480">
    <property type="component" value="Unassembled WGS sequence"/>
</dbReference>
<feature type="region of interest" description="Disordered" evidence="1">
    <location>
        <begin position="568"/>
        <end position="587"/>
    </location>
</feature>
<proteinExistence type="predicted"/>
<feature type="domain" description="Alpha/beta hydrolase fold-3" evidence="2">
    <location>
        <begin position="463"/>
        <end position="712"/>
    </location>
</feature>
<dbReference type="PANTHER" id="PTHR23025:SF3">
    <property type="entry name" value="HORMONE-SENSITIVE LIPASE"/>
    <property type="match status" value="1"/>
</dbReference>
<evidence type="ECO:0000313" key="4">
    <source>
        <dbReference type="Proteomes" id="UP001515480"/>
    </source>
</evidence>
<dbReference type="GO" id="GO:0004771">
    <property type="term" value="F:sterol ester esterase activity"/>
    <property type="evidence" value="ECO:0007669"/>
    <property type="project" value="TreeGrafter"/>
</dbReference>
<keyword evidence="4" id="KW-1185">Reference proteome</keyword>
<evidence type="ECO:0000259" key="2">
    <source>
        <dbReference type="Pfam" id="PF07859"/>
    </source>
</evidence>
<sequence>MPALSPEDQHFETLVTAAHECVSTCMLLQQVVLALPLTAPAAPVVHDLMWVVGNVETALHQFIDRELLHEPHSRRRENGARLQDAIEAARRSIKPTVKASLLAGGIASLLHLFAHLLVRLNRHLDSLLLDTARAAPTTHLAALAAAALATNVLPPRHRLARRAIAAAAAAVATHLAARCILRRRTAAAIRTTAARLTLTLQLWHLATSVLQRAHRAVASSYIELDQLDRRDSATSSSGGLGGSLGGIGNASGLGLHNLLGASNGGGMTASYSYPQLIARPGLHDLDDQRKTALRVMWETCVPWSDASFWWEHNAVLSSSKRLIEGYYGAYSTAHRVVIALRLPQGSSVVQHSTYALAGALIPLYMLFPRICANQVYHNIWIQPDIRMLQGIYAPLRWPTSIRIVQWMFGGDILHEEHRIKNVRIIVMRTKASVAKERQAASGRARTPPDAYPIESLPTLPTVLFVPGGAFISDFEAPDRFFLYQWVRATGVVLVYVTYEFAPQAPFPTQVVQVRAVYTALRDHTHAALLGFKASPLIVAGLSAGGNLATAALLYPLLQPQSRVAAPPLLTDADEPTSPEPRDSPGEAELRMPDALLLMCPTLNICRSPSPSRLAFSADPLLPQPLLFAFASAYDGYDPGSAIPVSENAYHANPVQSPVFAPDDVLQRLPPTSIQVGGFDPLLDDSVDFNTRIRRLDVPGELRIYRSLPHTFVSFPHWHLLPEVQEAMAQACEWITEWSNA</sequence>
<dbReference type="PANTHER" id="PTHR23025">
    <property type="entry name" value="TRIACYLGLYCEROL LIPASE"/>
    <property type="match status" value="1"/>
</dbReference>